<reference evidence="10" key="1">
    <citation type="submission" date="2023-03" db="EMBL/GenBank/DDBJ databases">
        <title>Actinorhabdospora filicis NBRC 111898.</title>
        <authorList>
            <person name="Ichikawa N."/>
            <person name="Sato H."/>
            <person name="Tonouchi N."/>
        </authorList>
    </citation>
    <scope>NUCLEOTIDE SEQUENCE</scope>
    <source>
        <strain evidence="10">NBRC 111898</strain>
    </source>
</reference>
<evidence type="ECO:0000256" key="1">
    <source>
        <dbReference type="ARBA" id="ARBA00005196"/>
    </source>
</evidence>
<keyword evidence="11" id="KW-1185">Reference proteome</keyword>
<dbReference type="Proteomes" id="UP001165079">
    <property type="component" value="Unassembled WGS sequence"/>
</dbReference>
<feature type="binding site" evidence="8">
    <location>
        <position position="80"/>
    </location>
    <ligand>
        <name>substrate</name>
    </ligand>
</feature>
<feature type="site" description="Could be important to modulate the pK values of the two catalytic cysteine residues" evidence="8">
    <location>
        <position position="210"/>
    </location>
</feature>
<dbReference type="PANTHER" id="PTHR31689:SF0">
    <property type="entry name" value="DIAMINOPIMELATE EPIMERASE"/>
    <property type="match status" value="1"/>
</dbReference>
<evidence type="ECO:0000313" key="10">
    <source>
        <dbReference type="EMBL" id="GLZ79050.1"/>
    </source>
</evidence>
<comment type="pathway">
    <text evidence="1 8">Amino-acid biosynthesis; L-lysine biosynthesis via DAP pathway; DL-2,6-diaminopimelate from LL-2,6-diaminopimelate: step 1/1.</text>
</comment>
<dbReference type="Gene3D" id="3.10.310.10">
    <property type="entry name" value="Diaminopimelate Epimerase, Chain A, domain 1"/>
    <property type="match status" value="2"/>
</dbReference>
<dbReference type="PANTHER" id="PTHR31689">
    <property type="entry name" value="DIAMINOPIMELATE EPIMERASE, CHLOROPLASTIC"/>
    <property type="match status" value="1"/>
</dbReference>
<name>A0A9W6SNC7_9ACTN</name>
<organism evidence="10 11">
    <name type="scientific">Actinorhabdospora filicis</name>
    <dbReference type="NCBI Taxonomy" id="1785913"/>
    <lineage>
        <taxon>Bacteria</taxon>
        <taxon>Bacillati</taxon>
        <taxon>Actinomycetota</taxon>
        <taxon>Actinomycetes</taxon>
        <taxon>Micromonosporales</taxon>
        <taxon>Micromonosporaceae</taxon>
        <taxon>Actinorhabdospora</taxon>
    </lineage>
</organism>
<dbReference type="GO" id="GO:0008837">
    <property type="term" value="F:diaminopimelate epimerase activity"/>
    <property type="evidence" value="ECO:0007669"/>
    <property type="project" value="UniProtKB-UniRule"/>
</dbReference>
<feature type="binding site" evidence="8">
    <location>
        <begin position="220"/>
        <end position="221"/>
    </location>
    <ligand>
        <name>substrate</name>
    </ligand>
</feature>
<evidence type="ECO:0000313" key="11">
    <source>
        <dbReference type="Proteomes" id="UP001165079"/>
    </source>
</evidence>
<accession>A0A9W6SNC7</accession>
<comment type="similarity">
    <text evidence="2 8">Belongs to the diaminopimelate epimerase family.</text>
</comment>
<comment type="caution">
    <text evidence="8">Lacks conserved residue(s) required for the propagation of feature annotation.</text>
</comment>
<dbReference type="EC" id="5.1.1.7" evidence="3 8"/>
<evidence type="ECO:0000256" key="9">
    <source>
        <dbReference type="PROSITE-ProRule" id="PRU10125"/>
    </source>
</evidence>
<evidence type="ECO:0000256" key="3">
    <source>
        <dbReference type="ARBA" id="ARBA00013080"/>
    </source>
</evidence>
<dbReference type="NCBIfam" id="TIGR00652">
    <property type="entry name" value="DapF"/>
    <property type="match status" value="1"/>
</dbReference>
<dbReference type="Pfam" id="PF01678">
    <property type="entry name" value="DAP_epimerase"/>
    <property type="match status" value="2"/>
</dbReference>
<comment type="subcellular location">
    <subcellularLocation>
        <location evidence="8">Cytoplasm</location>
    </subcellularLocation>
</comment>
<dbReference type="PROSITE" id="PS01326">
    <property type="entry name" value="DAP_EPIMERASE"/>
    <property type="match status" value="1"/>
</dbReference>
<feature type="binding site" evidence="8">
    <location>
        <position position="193"/>
    </location>
    <ligand>
        <name>substrate</name>
    </ligand>
</feature>
<comment type="subunit">
    <text evidence="8">Homodimer.</text>
</comment>
<evidence type="ECO:0000256" key="2">
    <source>
        <dbReference type="ARBA" id="ARBA00010219"/>
    </source>
</evidence>
<dbReference type="AlphaFoldDB" id="A0A9W6SNC7"/>
<feature type="binding site" evidence="8">
    <location>
        <begin position="210"/>
        <end position="211"/>
    </location>
    <ligand>
        <name>substrate</name>
    </ligand>
</feature>
<dbReference type="EMBL" id="BSTX01000002">
    <property type="protein sequence ID" value="GLZ79050.1"/>
    <property type="molecule type" value="Genomic_DNA"/>
</dbReference>
<dbReference type="GO" id="GO:0005829">
    <property type="term" value="C:cytosol"/>
    <property type="evidence" value="ECO:0007669"/>
    <property type="project" value="TreeGrafter"/>
</dbReference>
<feature type="active site" description="Proton acceptor" evidence="8">
    <location>
        <position position="219"/>
    </location>
</feature>
<evidence type="ECO:0000256" key="4">
    <source>
        <dbReference type="ARBA" id="ARBA00022605"/>
    </source>
</evidence>
<feature type="active site" description="Proton donor" evidence="8">
    <location>
        <position position="89"/>
    </location>
</feature>
<protein>
    <recommendedName>
        <fullName evidence="3 8">Diaminopimelate epimerase</fullName>
        <shortName evidence="8">DAP epimerase</shortName>
        <ecNumber evidence="3 8">5.1.1.7</ecNumber>
    </recommendedName>
    <alternativeName>
        <fullName evidence="8">PLP-independent amino acid racemase</fullName>
    </alternativeName>
</protein>
<keyword evidence="8" id="KW-0963">Cytoplasm</keyword>
<evidence type="ECO:0000256" key="6">
    <source>
        <dbReference type="ARBA" id="ARBA00023235"/>
    </source>
</evidence>
<keyword evidence="6 8" id="KW-0413">Isomerase</keyword>
<dbReference type="GO" id="GO:0009089">
    <property type="term" value="P:lysine biosynthetic process via diaminopimelate"/>
    <property type="evidence" value="ECO:0007669"/>
    <property type="project" value="UniProtKB-UniRule"/>
</dbReference>
<proteinExistence type="inferred from homology"/>
<keyword evidence="4 8" id="KW-0028">Amino-acid biosynthesis</keyword>
<keyword evidence="5 8" id="KW-0457">Lysine biosynthesis</keyword>
<dbReference type="InterPro" id="IPR001653">
    <property type="entry name" value="DAP_epimerase_DapF"/>
</dbReference>
<evidence type="ECO:0000256" key="8">
    <source>
        <dbReference type="HAMAP-Rule" id="MF_00197"/>
    </source>
</evidence>
<comment type="function">
    <text evidence="8">Catalyzes the stereoinversion of LL-2,6-diaminopimelate (L,L-DAP) to meso-diaminopimelate (meso-DAP), a precursor of L-lysine and an essential component of the bacterial peptidoglycan.</text>
</comment>
<comment type="catalytic activity">
    <reaction evidence="7 8">
        <text>(2S,6S)-2,6-diaminopimelate = meso-2,6-diaminopimelate</text>
        <dbReference type="Rhea" id="RHEA:15393"/>
        <dbReference type="ChEBI" id="CHEBI:57609"/>
        <dbReference type="ChEBI" id="CHEBI:57791"/>
        <dbReference type="EC" id="5.1.1.7"/>
    </reaction>
</comment>
<dbReference type="SUPFAM" id="SSF54506">
    <property type="entry name" value="Diaminopimelate epimerase-like"/>
    <property type="match status" value="2"/>
</dbReference>
<evidence type="ECO:0000256" key="7">
    <source>
        <dbReference type="ARBA" id="ARBA00051712"/>
    </source>
</evidence>
<feature type="site" description="Could be important to modulate the pK values of the two catalytic cysteine residues" evidence="8">
    <location>
        <position position="162"/>
    </location>
</feature>
<feature type="binding site" evidence="8">
    <location>
        <position position="21"/>
    </location>
    <ligand>
        <name>substrate</name>
    </ligand>
</feature>
<feature type="active site" evidence="9">
    <location>
        <position position="89"/>
    </location>
</feature>
<feature type="binding site" evidence="8">
    <location>
        <begin position="90"/>
        <end position="91"/>
    </location>
    <ligand>
        <name>substrate</name>
    </ligand>
</feature>
<evidence type="ECO:0000256" key="5">
    <source>
        <dbReference type="ARBA" id="ARBA00023154"/>
    </source>
</evidence>
<dbReference type="HAMAP" id="MF_00197">
    <property type="entry name" value="DAP_epimerase"/>
    <property type="match status" value="1"/>
</dbReference>
<feature type="binding site" evidence="8">
    <location>
        <position position="160"/>
    </location>
    <ligand>
        <name>substrate</name>
    </ligand>
</feature>
<comment type="caution">
    <text evidence="10">The sequence shown here is derived from an EMBL/GenBank/DDBJ whole genome shotgun (WGS) entry which is preliminary data.</text>
</comment>
<dbReference type="InterPro" id="IPR018510">
    <property type="entry name" value="DAP_epimerase_AS"/>
</dbReference>
<gene>
    <name evidence="8 10" type="primary">dapF</name>
    <name evidence="10" type="ORF">Afil01_38570</name>
</gene>
<dbReference type="RefSeq" id="WP_285664179.1">
    <property type="nucleotide sequence ID" value="NZ_BSTX01000002.1"/>
</dbReference>
<sequence>MDLNKIAGEGVAFAKGHGTGNDFIVIPDLDASLDLSDAQVAAICDRRTGLGADGILRVVHAAKAAEAEGQAAEWFMDYRNADGSIAEMCGNGVRVFVRYLLDAGLAEGPTVPVATRAGLRVADVVGGDLRVDMSAARHLGTERVTMAGREYTGEHVSMGNPHIVVEVTEEELAALDLSGDPSFDPAVFPNKANVEFIAPTPTGVRMRVHERGVGETQSCGTGACAAGAIGLAKGKGTATVDVPGGRLTVTVDERTLWLSGPAVIFAAGRVLIP</sequence>